<protein>
    <submittedName>
        <fullName evidence="2">Uncharacterized protein</fullName>
    </submittedName>
</protein>
<dbReference type="GeneID" id="23861877"/>
<name>C9ZQS6_TRYB9</name>
<dbReference type="KEGG" id="tbg:TbgDal_VI2340"/>
<evidence type="ECO:0000313" key="2">
    <source>
        <dbReference type="EMBL" id="CBH11756.1"/>
    </source>
</evidence>
<gene>
    <name evidence="2" type="ORF">TbgDal_VI2340</name>
</gene>
<feature type="compositionally biased region" description="Polar residues" evidence="1">
    <location>
        <begin position="329"/>
        <end position="340"/>
    </location>
</feature>
<proteinExistence type="predicted"/>
<feature type="compositionally biased region" description="Basic residues" evidence="1">
    <location>
        <begin position="313"/>
        <end position="322"/>
    </location>
</feature>
<feature type="region of interest" description="Disordered" evidence="1">
    <location>
        <begin position="305"/>
        <end position="350"/>
    </location>
</feature>
<dbReference type="AlphaFoldDB" id="C9ZQS6"/>
<dbReference type="PROSITE" id="PS51257">
    <property type="entry name" value="PROKAR_LIPOPROTEIN"/>
    <property type="match status" value="1"/>
</dbReference>
<evidence type="ECO:0000256" key="1">
    <source>
        <dbReference type="SAM" id="MobiDB-lite"/>
    </source>
</evidence>
<dbReference type="OrthoDB" id="272991at2759"/>
<dbReference type="Proteomes" id="UP000002316">
    <property type="component" value="Chromosome 6"/>
</dbReference>
<evidence type="ECO:0000313" key="3">
    <source>
        <dbReference type="Proteomes" id="UP000002316"/>
    </source>
</evidence>
<dbReference type="VEuPathDB" id="TriTrypDB:Tbg972.6.2340"/>
<accession>C9ZQS6</accession>
<dbReference type="EMBL" id="FN554969">
    <property type="protein sequence ID" value="CBH11756.1"/>
    <property type="molecule type" value="Genomic_DNA"/>
</dbReference>
<reference evidence="3" key="1">
    <citation type="journal article" date="2010" name="PLoS Negl. Trop. Dis.">
        <title>The genome sequence of Trypanosoma brucei gambiense, causative agent of chronic human african trypanosomiasis.</title>
        <authorList>
            <person name="Jackson A.P."/>
            <person name="Sanders M."/>
            <person name="Berry A."/>
            <person name="McQuillan J."/>
            <person name="Aslett M.A."/>
            <person name="Quail M.A."/>
            <person name="Chukualim B."/>
            <person name="Capewell P."/>
            <person name="MacLeod A."/>
            <person name="Melville S.E."/>
            <person name="Gibson W."/>
            <person name="Barry J.D."/>
            <person name="Berriman M."/>
            <person name="Hertz-Fowler C."/>
        </authorList>
    </citation>
    <scope>NUCLEOTIDE SEQUENCE [LARGE SCALE GENOMIC DNA]</scope>
    <source>
        <strain evidence="3">MHOM/CI/86/DAL972</strain>
    </source>
</reference>
<dbReference type="RefSeq" id="XP_011774041.1">
    <property type="nucleotide sequence ID" value="XM_011775739.1"/>
</dbReference>
<organism evidence="2 3">
    <name type="scientific">Trypanosoma brucei gambiense (strain MHOM/CI/86/DAL972)</name>
    <dbReference type="NCBI Taxonomy" id="679716"/>
    <lineage>
        <taxon>Eukaryota</taxon>
        <taxon>Discoba</taxon>
        <taxon>Euglenozoa</taxon>
        <taxon>Kinetoplastea</taxon>
        <taxon>Metakinetoplastina</taxon>
        <taxon>Trypanosomatida</taxon>
        <taxon>Trypanosomatidae</taxon>
        <taxon>Trypanosoma</taxon>
    </lineage>
</organism>
<sequence>MTAGDKLRCPIRCMCIACLSVACSFGSCIPSSTATTLQRIIIIFSLTTSPLLLQVNNSGSRAPLERSLRWKRKGSERESEVKREEGVPIFVTKMLFWCRHVSCLLSRRRHVQYTSRGEVERLRKTAILESAAEMPLHTRSTTEPRLLLSTTCSTSNTTSAIRILDETIEAMRSSLGTQSGKRAVYAASRAFKVSSLSHFITECRRLRRQIGECRDTNNRVLLRQTLRNFWTDNVDGALACCALRGRDFGFVAGLGLADDGLHVSFTALNLAVCSVTQEKNTCTCTDMVLSLHYVARELNFIERMHRRGPDPHKGKKFERKKGIRDDRNSPNGEGTSNSNKEIGRGGPTQEELQHLRRTVATLGLERIHYFFLQRDASGAVLGTAEDALHVLEFLSIVDIDDAEDSARVLFEATKPRSRKKIHQFAVTSLLRHVVSNCKDLKFTSVVHAFRLLRIFLPVTCPDSPTKLSPPPPLPPRTKEWKSGINSAAPRVLSHTIDAFRGDPHDETVFVSGGAEYLEWKRQLETMDRILWGLFAALQKKDARFINAFHFVQIVETLSRLPRHLLSRVPQPKRGRPQGVGGTMVSNPTLEAAAVHAAHSGNRSSDGEVISLEELWAYLVAKACIFIPGMSSDQRRRVCYNLRVAVMSRAVCFQCEVEDMLQPMAHELSQYPKDFDAVMFDRTSPGGARGCFYTGSGA</sequence>